<comment type="caution">
    <text evidence="1">The sequence shown here is derived from an EMBL/GenBank/DDBJ whole genome shotgun (WGS) entry which is preliminary data.</text>
</comment>
<evidence type="ECO:0000313" key="1">
    <source>
        <dbReference type="EMBL" id="MFC7345419.1"/>
    </source>
</evidence>
<dbReference type="RefSeq" id="WP_378172408.1">
    <property type="nucleotide sequence ID" value="NZ_JBHTCR010000001.1"/>
</dbReference>
<sequence length="260" mass="30151">MNDKNVFSKDFLIALSNWQRGWAENQARRRQIADELVKQCENIPVKFKTVSHCCYRKRFILEGEIIPILIDNDFFEGVASWTKDKDYAKKFKGIIKPNTKFVMLFKHTPQLNEIVINIISLWKDEAFKKAVEEFKNEDYEAAKPLINFKDYQSEIILKSTLKGTEIENIVGISSSFGDLCDMANIPEDKREELSIKYTRNLDGLPIEIPTFAGTRPTKEAINNTLIKFKETLETAKTNNIFVDWSRAAKVHQDDLKHKPK</sequence>
<organism evidence="1 2">
    <name type="scientific">Chryseobacterium zhengzhouense</name>
    <dbReference type="NCBI Taxonomy" id="1636086"/>
    <lineage>
        <taxon>Bacteria</taxon>
        <taxon>Pseudomonadati</taxon>
        <taxon>Bacteroidota</taxon>
        <taxon>Flavobacteriia</taxon>
        <taxon>Flavobacteriales</taxon>
        <taxon>Weeksellaceae</taxon>
        <taxon>Chryseobacterium group</taxon>
        <taxon>Chryseobacterium</taxon>
    </lineage>
</organism>
<gene>
    <name evidence="1" type="ORF">ACFQO9_01655</name>
</gene>
<dbReference type="EMBL" id="JBHTCR010000001">
    <property type="protein sequence ID" value="MFC7345419.1"/>
    <property type="molecule type" value="Genomic_DNA"/>
</dbReference>
<proteinExistence type="predicted"/>
<evidence type="ECO:0000313" key="2">
    <source>
        <dbReference type="Proteomes" id="UP001596550"/>
    </source>
</evidence>
<reference evidence="2" key="1">
    <citation type="journal article" date="2019" name="Int. J. Syst. Evol. Microbiol.">
        <title>The Global Catalogue of Microorganisms (GCM) 10K type strain sequencing project: providing services to taxonomists for standard genome sequencing and annotation.</title>
        <authorList>
            <consortium name="The Broad Institute Genomics Platform"/>
            <consortium name="The Broad Institute Genome Sequencing Center for Infectious Disease"/>
            <person name="Wu L."/>
            <person name="Ma J."/>
        </authorList>
    </citation>
    <scope>NUCLEOTIDE SEQUENCE [LARGE SCALE GENOMIC DNA]</scope>
    <source>
        <strain evidence="2">CCUG 54781</strain>
    </source>
</reference>
<accession>A0ABW2LSA3</accession>
<dbReference type="Proteomes" id="UP001596550">
    <property type="component" value="Unassembled WGS sequence"/>
</dbReference>
<name>A0ABW2LSA3_9FLAO</name>
<protein>
    <submittedName>
        <fullName evidence="1">Uncharacterized protein</fullName>
    </submittedName>
</protein>
<keyword evidence="2" id="KW-1185">Reference proteome</keyword>